<reference evidence="7 8" key="1">
    <citation type="submission" date="2024-10" db="EMBL/GenBank/DDBJ databases">
        <authorList>
            <person name="Topkara A.R."/>
            <person name="Saygin H."/>
        </authorList>
    </citation>
    <scope>NUCLEOTIDE SEQUENCE [LARGE SCALE GENOMIC DNA]</scope>
    <source>
        <strain evidence="7 8">M3C6</strain>
    </source>
</reference>
<evidence type="ECO:0000259" key="6">
    <source>
        <dbReference type="PROSITE" id="PS51755"/>
    </source>
</evidence>
<dbReference type="RefSeq" id="WP_393172870.1">
    <property type="nucleotide sequence ID" value="NZ_JBICRM010000029.1"/>
</dbReference>
<dbReference type="Pfam" id="PF00486">
    <property type="entry name" value="Trans_reg_C"/>
    <property type="match status" value="1"/>
</dbReference>
<dbReference type="InterPro" id="IPR027417">
    <property type="entry name" value="P-loop_NTPase"/>
</dbReference>
<dbReference type="InterPro" id="IPR002182">
    <property type="entry name" value="NB-ARC"/>
</dbReference>
<dbReference type="EMBL" id="JBICRM010000029">
    <property type="protein sequence ID" value="MFG1708640.1"/>
    <property type="molecule type" value="Genomic_DNA"/>
</dbReference>
<dbReference type="Pfam" id="PF03704">
    <property type="entry name" value="BTAD"/>
    <property type="match status" value="1"/>
</dbReference>
<gene>
    <name evidence="7" type="ORF">ACFLIM_36115</name>
</gene>
<keyword evidence="3 5" id="KW-0238">DNA-binding</keyword>
<evidence type="ECO:0000313" key="8">
    <source>
        <dbReference type="Proteomes" id="UP001603978"/>
    </source>
</evidence>
<evidence type="ECO:0000256" key="2">
    <source>
        <dbReference type="ARBA" id="ARBA00023015"/>
    </source>
</evidence>
<keyword evidence="8" id="KW-1185">Reference proteome</keyword>
<dbReference type="Gene3D" id="1.10.10.10">
    <property type="entry name" value="Winged helix-like DNA-binding domain superfamily/Winged helix DNA-binding domain"/>
    <property type="match status" value="1"/>
</dbReference>
<evidence type="ECO:0000256" key="1">
    <source>
        <dbReference type="ARBA" id="ARBA00005820"/>
    </source>
</evidence>
<evidence type="ECO:0000256" key="5">
    <source>
        <dbReference type="PROSITE-ProRule" id="PRU01091"/>
    </source>
</evidence>
<comment type="similarity">
    <text evidence="1">Belongs to the AfsR/DnrI/RedD regulatory family.</text>
</comment>
<dbReference type="InterPro" id="IPR011990">
    <property type="entry name" value="TPR-like_helical_dom_sf"/>
</dbReference>
<proteinExistence type="inferred from homology"/>
<dbReference type="SMART" id="SM01043">
    <property type="entry name" value="BTAD"/>
    <property type="match status" value="1"/>
</dbReference>
<organism evidence="7 8">
    <name type="scientific">Nonomuraea marmarensis</name>
    <dbReference type="NCBI Taxonomy" id="3351344"/>
    <lineage>
        <taxon>Bacteria</taxon>
        <taxon>Bacillati</taxon>
        <taxon>Actinomycetota</taxon>
        <taxon>Actinomycetes</taxon>
        <taxon>Streptosporangiales</taxon>
        <taxon>Streptosporangiaceae</taxon>
        <taxon>Nonomuraea</taxon>
    </lineage>
</organism>
<dbReference type="CDD" id="cd15831">
    <property type="entry name" value="BTAD"/>
    <property type="match status" value="1"/>
</dbReference>
<dbReference type="InterPro" id="IPR051677">
    <property type="entry name" value="AfsR-DnrI-RedD_regulator"/>
</dbReference>
<dbReference type="Pfam" id="PF00931">
    <property type="entry name" value="NB-ARC"/>
    <property type="match status" value="1"/>
</dbReference>
<evidence type="ECO:0000313" key="7">
    <source>
        <dbReference type="EMBL" id="MFG1708640.1"/>
    </source>
</evidence>
<comment type="caution">
    <text evidence="7">The sequence shown here is derived from an EMBL/GenBank/DDBJ whole genome shotgun (WGS) entry which is preliminary data.</text>
</comment>
<dbReference type="SMART" id="SM00862">
    <property type="entry name" value="Trans_reg_C"/>
    <property type="match status" value="1"/>
</dbReference>
<accession>A0ABW7AML5</accession>
<evidence type="ECO:0000256" key="4">
    <source>
        <dbReference type="ARBA" id="ARBA00023163"/>
    </source>
</evidence>
<dbReference type="PRINTS" id="PR00364">
    <property type="entry name" value="DISEASERSIST"/>
</dbReference>
<dbReference type="PANTHER" id="PTHR35807">
    <property type="entry name" value="TRANSCRIPTIONAL REGULATOR REDD-RELATED"/>
    <property type="match status" value="1"/>
</dbReference>
<name>A0ABW7AML5_9ACTN</name>
<protein>
    <submittedName>
        <fullName evidence="7">BTAD domain-containing putative transcriptional regulator</fullName>
    </submittedName>
</protein>
<keyword evidence="4" id="KW-0804">Transcription</keyword>
<dbReference type="InterPro" id="IPR001867">
    <property type="entry name" value="OmpR/PhoB-type_DNA-bd"/>
</dbReference>
<dbReference type="SUPFAM" id="SSF52540">
    <property type="entry name" value="P-loop containing nucleoside triphosphate hydrolases"/>
    <property type="match status" value="1"/>
</dbReference>
<dbReference type="SUPFAM" id="SSF48452">
    <property type="entry name" value="TPR-like"/>
    <property type="match status" value="1"/>
</dbReference>
<dbReference type="PANTHER" id="PTHR35807:SF1">
    <property type="entry name" value="TRANSCRIPTIONAL REGULATOR REDD"/>
    <property type="match status" value="1"/>
</dbReference>
<keyword evidence="2" id="KW-0805">Transcription regulation</keyword>
<dbReference type="InterPro" id="IPR036388">
    <property type="entry name" value="WH-like_DNA-bd_sf"/>
</dbReference>
<evidence type="ECO:0000256" key="3">
    <source>
        <dbReference type="ARBA" id="ARBA00023125"/>
    </source>
</evidence>
<dbReference type="InterPro" id="IPR005158">
    <property type="entry name" value="BTAD"/>
</dbReference>
<dbReference type="SUPFAM" id="SSF46894">
    <property type="entry name" value="C-terminal effector domain of the bipartite response regulators"/>
    <property type="match status" value="1"/>
</dbReference>
<dbReference type="Gene3D" id="1.25.40.10">
    <property type="entry name" value="Tetratricopeptide repeat domain"/>
    <property type="match status" value="1"/>
</dbReference>
<feature type="domain" description="OmpR/PhoB-type" evidence="6">
    <location>
        <begin position="1"/>
        <end position="64"/>
    </location>
</feature>
<dbReference type="Gene3D" id="3.40.50.300">
    <property type="entry name" value="P-loop containing nucleotide triphosphate hydrolases"/>
    <property type="match status" value="1"/>
</dbReference>
<dbReference type="InterPro" id="IPR016032">
    <property type="entry name" value="Sig_transdc_resp-reg_C-effctor"/>
</dbReference>
<dbReference type="Proteomes" id="UP001603978">
    <property type="component" value="Unassembled WGS sequence"/>
</dbReference>
<dbReference type="PROSITE" id="PS51755">
    <property type="entry name" value="OMPR_PHOB"/>
    <property type="match status" value="1"/>
</dbReference>
<sequence>MLAVLLVEAGQIVTTDRLVDELWGDKPPRTATGTVQVYVMRLRRMLEGSPVGLVTRGHGYQLVADDGAVDASLFERDAEMGRRSLASGKTRHGVGRLSEALGLWRGRPFADVPATQTVTGAAERLEHLRLTVIEDRFSGALDLGRHAEVVDELAELVQAHPFRERLHGLLMTALFRCGRRAEALAAYHRVRDTLVAEIGLEPSSELRRLHQAILTDGAEPAAPAETAHLRRLAPPTGALLDDARLPDEVTGFVGRQAELALLDLAVGRGATVVAIDGMAGVGKTALALHWAHLNRDMFSDGRLYVNLGGQTSTSPPRSADVLSRILRSFGEPEEEIPFDAERLTARYRELLAGRRTLVLLDHVRDAEQIRPLLAGVPGCVFVVTSRAPLDGLSHQPHHPQVHLDVLSPAEAGKLLEHLVGALRMSAEPEAAAELVRACAYLPLALRVAAVGVVGHPGRAIADYVRNLVVKAPL</sequence>
<feature type="DNA-binding region" description="OmpR/PhoB-type" evidence="5">
    <location>
        <begin position="1"/>
        <end position="64"/>
    </location>
</feature>